<organism evidence="2 3">
    <name type="scientific">Amniculicola lignicola CBS 123094</name>
    <dbReference type="NCBI Taxonomy" id="1392246"/>
    <lineage>
        <taxon>Eukaryota</taxon>
        <taxon>Fungi</taxon>
        <taxon>Dikarya</taxon>
        <taxon>Ascomycota</taxon>
        <taxon>Pezizomycotina</taxon>
        <taxon>Dothideomycetes</taxon>
        <taxon>Pleosporomycetidae</taxon>
        <taxon>Pleosporales</taxon>
        <taxon>Amniculicolaceae</taxon>
        <taxon>Amniculicola</taxon>
    </lineage>
</organism>
<evidence type="ECO:0000256" key="1">
    <source>
        <dbReference type="SAM" id="SignalP"/>
    </source>
</evidence>
<sequence length="182" mass="20611">MLNVLLDMLLAALAVLMGSGVMAAPTATTELDMEVDGAAPPALPTLYITDFSLYISSMNTSTSSVVLKIVDPRPDYFVNTTCTLRTNAQTPSIYKIGGWWPCEDVAAQTFWWVEEDWVRLRRVWYDEPWNPRSRVVGVSKRHSTNWKESRINTPGNKTKVKNGNIYSRIEDWPIPIETIMVK</sequence>
<feature type="chain" id="PRO_5025554436" evidence="1">
    <location>
        <begin position="24"/>
        <end position="182"/>
    </location>
</feature>
<keyword evidence="1" id="KW-0732">Signal</keyword>
<proteinExistence type="predicted"/>
<dbReference type="EMBL" id="ML977570">
    <property type="protein sequence ID" value="KAF2003852.1"/>
    <property type="molecule type" value="Genomic_DNA"/>
</dbReference>
<dbReference type="OrthoDB" id="3795775at2759"/>
<gene>
    <name evidence="2" type="ORF">P154DRAFT_531908</name>
</gene>
<name>A0A6A5WQ67_9PLEO</name>
<dbReference type="AlphaFoldDB" id="A0A6A5WQ67"/>
<feature type="signal peptide" evidence="1">
    <location>
        <begin position="1"/>
        <end position="23"/>
    </location>
</feature>
<reference evidence="2" key="1">
    <citation type="journal article" date="2020" name="Stud. Mycol.">
        <title>101 Dothideomycetes genomes: a test case for predicting lifestyles and emergence of pathogens.</title>
        <authorList>
            <person name="Haridas S."/>
            <person name="Albert R."/>
            <person name="Binder M."/>
            <person name="Bloem J."/>
            <person name="Labutti K."/>
            <person name="Salamov A."/>
            <person name="Andreopoulos B."/>
            <person name="Baker S."/>
            <person name="Barry K."/>
            <person name="Bills G."/>
            <person name="Bluhm B."/>
            <person name="Cannon C."/>
            <person name="Castanera R."/>
            <person name="Culley D."/>
            <person name="Daum C."/>
            <person name="Ezra D."/>
            <person name="Gonzalez J."/>
            <person name="Henrissat B."/>
            <person name="Kuo A."/>
            <person name="Liang C."/>
            <person name="Lipzen A."/>
            <person name="Lutzoni F."/>
            <person name="Magnuson J."/>
            <person name="Mondo S."/>
            <person name="Nolan M."/>
            <person name="Ohm R."/>
            <person name="Pangilinan J."/>
            <person name="Park H.-J."/>
            <person name="Ramirez L."/>
            <person name="Alfaro M."/>
            <person name="Sun H."/>
            <person name="Tritt A."/>
            <person name="Yoshinaga Y."/>
            <person name="Zwiers L.-H."/>
            <person name="Turgeon B."/>
            <person name="Goodwin S."/>
            <person name="Spatafora J."/>
            <person name="Crous P."/>
            <person name="Grigoriev I."/>
        </authorList>
    </citation>
    <scope>NUCLEOTIDE SEQUENCE</scope>
    <source>
        <strain evidence="2">CBS 123094</strain>
    </source>
</reference>
<evidence type="ECO:0000313" key="3">
    <source>
        <dbReference type="Proteomes" id="UP000799779"/>
    </source>
</evidence>
<dbReference type="Proteomes" id="UP000799779">
    <property type="component" value="Unassembled WGS sequence"/>
</dbReference>
<accession>A0A6A5WQ67</accession>
<evidence type="ECO:0000313" key="2">
    <source>
        <dbReference type="EMBL" id="KAF2003852.1"/>
    </source>
</evidence>
<keyword evidence="3" id="KW-1185">Reference proteome</keyword>
<protein>
    <submittedName>
        <fullName evidence="2">Uncharacterized protein</fullName>
    </submittedName>
</protein>